<reference evidence="2" key="1">
    <citation type="submission" date="2016-10" db="EMBL/GenBank/DDBJ databases">
        <authorList>
            <person name="Varghese N."/>
            <person name="Submissions S."/>
        </authorList>
    </citation>
    <scope>NUCLEOTIDE SEQUENCE [LARGE SCALE GENOMIC DNA]</scope>
    <source>
        <strain evidence="2">DSM 23925</strain>
    </source>
</reference>
<dbReference type="EMBL" id="FOVN01000002">
    <property type="protein sequence ID" value="SFN63944.1"/>
    <property type="molecule type" value="Genomic_DNA"/>
</dbReference>
<accession>A0A1I5AN92</accession>
<evidence type="ECO:0000313" key="1">
    <source>
        <dbReference type="EMBL" id="SFN63944.1"/>
    </source>
</evidence>
<dbReference type="Proteomes" id="UP000198705">
    <property type="component" value="Unassembled WGS sequence"/>
</dbReference>
<dbReference type="AlphaFoldDB" id="A0A1I5AN92"/>
<proteinExistence type="predicted"/>
<protein>
    <recommendedName>
        <fullName evidence="3">SpoIIAA-like</fullName>
    </recommendedName>
</protein>
<evidence type="ECO:0008006" key="3">
    <source>
        <dbReference type="Google" id="ProtNLM"/>
    </source>
</evidence>
<dbReference type="STRING" id="649333.SAMN04487989_102176"/>
<sequence>MSCKALNSYLEPQIIKHYNLKIGDFYFFENFVLIEYAENAHISLLVLKTIMRVSKIFFPNSKPFGLIINKIHSFSTVPSDAFKLENELPNLVATAVVTWDSALSINFDLENHFFKKINRRLFPDIKTAETWIQAEVNAAKI</sequence>
<dbReference type="RefSeq" id="WP_092206959.1">
    <property type="nucleotide sequence ID" value="NZ_FOVN01000002.1"/>
</dbReference>
<keyword evidence="2" id="KW-1185">Reference proteome</keyword>
<dbReference type="OrthoDB" id="1144359at2"/>
<gene>
    <name evidence="1" type="ORF">SAMN04487989_102176</name>
</gene>
<name>A0A1I5AN92_9FLAO</name>
<organism evidence="1 2">
    <name type="scientific">Bizionia echini</name>
    <dbReference type="NCBI Taxonomy" id="649333"/>
    <lineage>
        <taxon>Bacteria</taxon>
        <taxon>Pseudomonadati</taxon>
        <taxon>Bacteroidota</taxon>
        <taxon>Flavobacteriia</taxon>
        <taxon>Flavobacteriales</taxon>
        <taxon>Flavobacteriaceae</taxon>
        <taxon>Bizionia</taxon>
    </lineage>
</organism>
<evidence type="ECO:0000313" key="2">
    <source>
        <dbReference type="Proteomes" id="UP000198705"/>
    </source>
</evidence>